<sequence>MKIKEGIYGYCRFYGSDGCRSMGKLVQAFYKLCSMY</sequence>
<reference evidence="1" key="2">
    <citation type="submission" date="2013-11" db="EMBL/GenBank/DDBJ databases">
        <title>Draft genome sequence of Bacteroides uniformis (ATCC 8492).</title>
        <authorList>
            <person name="Sudarsanam P."/>
            <person name="Ley R."/>
            <person name="Guruge J."/>
            <person name="Turnbaugh P.J."/>
            <person name="Mahowald M."/>
            <person name="Liep D."/>
            <person name="Gordon J."/>
        </authorList>
    </citation>
    <scope>NUCLEOTIDE SEQUENCE</scope>
    <source>
        <strain evidence="1">ATCC 8492</strain>
    </source>
</reference>
<evidence type="ECO:0000313" key="2">
    <source>
        <dbReference type="Proteomes" id="UP000004110"/>
    </source>
</evidence>
<protein>
    <submittedName>
        <fullName evidence="1">Uncharacterized protein</fullName>
    </submittedName>
</protein>
<reference evidence="1" key="1">
    <citation type="submission" date="2007-06" db="EMBL/GenBank/DDBJ databases">
        <authorList>
            <person name="Fulton L."/>
            <person name="Clifton S."/>
            <person name="Fulton B."/>
            <person name="Xu J."/>
            <person name="Minx P."/>
            <person name="Pepin K.H."/>
            <person name="Johnson M."/>
            <person name="Thiruvilangam P."/>
            <person name="Bhonagiri V."/>
            <person name="Nash W.E."/>
            <person name="Mardis E.R."/>
            <person name="Wilson R.K."/>
        </authorList>
    </citation>
    <scope>NUCLEOTIDE SEQUENCE [LARGE SCALE GENOMIC DNA]</scope>
    <source>
        <strain evidence="1">ATCC 8492</strain>
    </source>
</reference>
<organism evidence="1 2">
    <name type="scientific">Bacteroides uniformis (strain ATCC 8492 / DSM 6597 / CCUG 4942 / CIP 103695 / JCM 5828 / KCTC 5204 / NCTC 13054 / VPI 0061)</name>
    <dbReference type="NCBI Taxonomy" id="411479"/>
    <lineage>
        <taxon>Bacteria</taxon>
        <taxon>Pseudomonadati</taxon>
        <taxon>Bacteroidota</taxon>
        <taxon>Bacteroidia</taxon>
        <taxon>Bacteroidales</taxon>
        <taxon>Bacteroidaceae</taxon>
        <taxon>Bacteroides</taxon>
    </lineage>
</organism>
<accession>A0ABC9NFS0</accession>
<comment type="caution">
    <text evidence="1">The sequence shown here is derived from an EMBL/GenBank/DDBJ whole genome shotgun (WGS) entry which is preliminary data.</text>
</comment>
<gene>
    <name evidence="1" type="ORF">BACUNI_00906</name>
</gene>
<dbReference type="EMBL" id="AAYH02000037">
    <property type="protein sequence ID" value="EDO55597.1"/>
    <property type="molecule type" value="Genomic_DNA"/>
</dbReference>
<evidence type="ECO:0000313" key="1">
    <source>
        <dbReference type="EMBL" id="EDO55597.1"/>
    </source>
</evidence>
<name>A0ABC9NFS0_BACUC</name>
<dbReference type="AlphaFoldDB" id="A0ABC9NFS0"/>
<dbReference type="Proteomes" id="UP000004110">
    <property type="component" value="Unassembled WGS sequence"/>
</dbReference>
<keyword evidence="2" id="KW-1185">Reference proteome</keyword>
<proteinExistence type="predicted"/>